<dbReference type="AlphaFoldDB" id="A0A8K0KT72"/>
<dbReference type="PANTHER" id="PTHR33332">
    <property type="entry name" value="REVERSE TRANSCRIPTASE DOMAIN-CONTAINING PROTEIN"/>
    <property type="match status" value="1"/>
</dbReference>
<reference evidence="3" key="2">
    <citation type="submission" date="2017-10" db="EMBL/GenBank/DDBJ databases">
        <title>Ladona fulva Genome sequencing and assembly.</title>
        <authorList>
            <person name="Murali S."/>
            <person name="Richards S."/>
            <person name="Bandaranaike D."/>
            <person name="Bellair M."/>
            <person name="Blankenburg K."/>
            <person name="Chao H."/>
            <person name="Dinh H."/>
            <person name="Doddapaneni H."/>
            <person name="Dugan-Rocha S."/>
            <person name="Elkadiri S."/>
            <person name="Gnanaolivu R."/>
            <person name="Hernandez B."/>
            <person name="Skinner E."/>
            <person name="Javaid M."/>
            <person name="Lee S."/>
            <person name="Li M."/>
            <person name="Ming W."/>
            <person name="Munidasa M."/>
            <person name="Muniz J."/>
            <person name="Nguyen L."/>
            <person name="Hughes D."/>
            <person name="Osuji N."/>
            <person name="Pu L.-L."/>
            <person name="Puazo M."/>
            <person name="Qu C."/>
            <person name="Quiroz J."/>
            <person name="Raj R."/>
            <person name="Weissenberger G."/>
            <person name="Xin Y."/>
            <person name="Zou X."/>
            <person name="Han Y."/>
            <person name="Worley K."/>
            <person name="Muzny D."/>
            <person name="Gibbs R."/>
        </authorList>
    </citation>
    <scope>NUCLEOTIDE SEQUENCE</scope>
    <source>
        <strain evidence="3">Sampled in the wild</strain>
    </source>
</reference>
<evidence type="ECO:0000313" key="4">
    <source>
        <dbReference type="Proteomes" id="UP000792457"/>
    </source>
</evidence>
<feature type="region of interest" description="Disordered" evidence="1">
    <location>
        <begin position="46"/>
        <end position="70"/>
    </location>
</feature>
<protein>
    <recommendedName>
        <fullName evidence="2">Reverse transcriptase domain-containing protein</fullName>
    </recommendedName>
</protein>
<accession>A0A8K0KT72</accession>
<dbReference type="InterPro" id="IPR043502">
    <property type="entry name" value="DNA/RNA_pol_sf"/>
</dbReference>
<proteinExistence type="predicted"/>
<dbReference type="SUPFAM" id="SSF56672">
    <property type="entry name" value="DNA/RNA polymerases"/>
    <property type="match status" value="1"/>
</dbReference>
<sequence length="424" mass="47034">MEIDTSDLPTSPEEPQTSISKAFSIIDPIRRQMTAEQWAQLIKKVSRHPSLGPTTTSASNTASSSPETVSAVANHPIKIVINSKRQASNDDDSFKVVAHKRKSTSNVRDSNSIPTYNSFSPLTPDPDQPSTSANPNHSTQLSPTSVVKIPSIMIKYSPNWAPIIRSLKSVCKYPPVSQMADCNVDDIKNELTALGFNVINVLQLTTTRPLKGNANSAELSPKRNLPLFKITMSPDNDFDKLNATPSLFGMRIIIKPFVKPVGPPQCLNCLNFGHTKNFCALKPNCVKCGMNHAITECPTKHETAPKCFNCDFRSISSGVPQGSKLSPFLFNIYVNDLPNSNNICRYLYADDLTISATSFSPDVAITKLNKYSLELHNWCQDWRLNINPNKCAHMEFKKRTKKKATIPATFNNIPISKVTEYKYL</sequence>
<dbReference type="EMBL" id="KZ309602">
    <property type="protein sequence ID" value="KAG8239340.1"/>
    <property type="molecule type" value="Genomic_DNA"/>
</dbReference>
<feature type="domain" description="Reverse transcriptase" evidence="2">
    <location>
        <begin position="311"/>
        <end position="423"/>
    </location>
</feature>
<feature type="non-terminal residue" evidence="3">
    <location>
        <position position="1"/>
    </location>
</feature>
<keyword evidence="4" id="KW-1185">Reference proteome</keyword>
<organism evidence="3 4">
    <name type="scientific">Ladona fulva</name>
    <name type="common">Scarce chaser dragonfly</name>
    <name type="synonym">Libellula fulva</name>
    <dbReference type="NCBI Taxonomy" id="123851"/>
    <lineage>
        <taxon>Eukaryota</taxon>
        <taxon>Metazoa</taxon>
        <taxon>Ecdysozoa</taxon>
        <taxon>Arthropoda</taxon>
        <taxon>Hexapoda</taxon>
        <taxon>Insecta</taxon>
        <taxon>Pterygota</taxon>
        <taxon>Palaeoptera</taxon>
        <taxon>Odonata</taxon>
        <taxon>Epiprocta</taxon>
        <taxon>Anisoptera</taxon>
        <taxon>Libelluloidea</taxon>
        <taxon>Libellulidae</taxon>
        <taxon>Ladona</taxon>
    </lineage>
</organism>
<dbReference type="Proteomes" id="UP000792457">
    <property type="component" value="Unassembled WGS sequence"/>
</dbReference>
<feature type="compositionally biased region" description="Polar residues" evidence="1">
    <location>
        <begin position="7"/>
        <end position="21"/>
    </location>
</feature>
<dbReference type="GO" id="GO:0071897">
    <property type="term" value="P:DNA biosynthetic process"/>
    <property type="evidence" value="ECO:0007669"/>
    <property type="project" value="UniProtKB-ARBA"/>
</dbReference>
<comment type="caution">
    <text evidence="3">The sequence shown here is derived from an EMBL/GenBank/DDBJ whole genome shotgun (WGS) entry which is preliminary data.</text>
</comment>
<feature type="compositionally biased region" description="Polar residues" evidence="1">
    <location>
        <begin position="104"/>
        <end position="121"/>
    </location>
</feature>
<gene>
    <name evidence="3" type="ORF">J437_LFUL019053</name>
</gene>
<dbReference type="Pfam" id="PF00078">
    <property type="entry name" value="RVT_1"/>
    <property type="match status" value="1"/>
</dbReference>
<evidence type="ECO:0000259" key="2">
    <source>
        <dbReference type="Pfam" id="PF00078"/>
    </source>
</evidence>
<feature type="region of interest" description="Disordered" evidence="1">
    <location>
        <begin position="1"/>
        <end position="24"/>
    </location>
</feature>
<evidence type="ECO:0000256" key="1">
    <source>
        <dbReference type="SAM" id="MobiDB-lite"/>
    </source>
</evidence>
<evidence type="ECO:0000313" key="3">
    <source>
        <dbReference type="EMBL" id="KAG8239340.1"/>
    </source>
</evidence>
<name>A0A8K0KT72_LADFU</name>
<reference evidence="3" key="1">
    <citation type="submission" date="2013-04" db="EMBL/GenBank/DDBJ databases">
        <authorList>
            <person name="Qu J."/>
            <person name="Murali S.C."/>
            <person name="Bandaranaike D."/>
            <person name="Bellair M."/>
            <person name="Blankenburg K."/>
            <person name="Chao H."/>
            <person name="Dinh H."/>
            <person name="Doddapaneni H."/>
            <person name="Downs B."/>
            <person name="Dugan-Rocha S."/>
            <person name="Elkadiri S."/>
            <person name="Gnanaolivu R.D."/>
            <person name="Hernandez B."/>
            <person name="Javaid M."/>
            <person name="Jayaseelan J.C."/>
            <person name="Lee S."/>
            <person name="Li M."/>
            <person name="Ming W."/>
            <person name="Munidasa M."/>
            <person name="Muniz J."/>
            <person name="Nguyen L."/>
            <person name="Ongeri F."/>
            <person name="Osuji N."/>
            <person name="Pu L.-L."/>
            <person name="Puazo M."/>
            <person name="Qu C."/>
            <person name="Quiroz J."/>
            <person name="Raj R."/>
            <person name="Weissenberger G."/>
            <person name="Xin Y."/>
            <person name="Zou X."/>
            <person name="Han Y."/>
            <person name="Richards S."/>
            <person name="Worley K."/>
            <person name="Muzny D."/>
            <person name="Gibbs R."/>
        </authorList>
    </citation>
    <scope>NUCLEOTIDE SEQUENCE</scope>
    <source>
        <strain evidence="3">Sampled in the wild</strain>
    </source>
</reference>
<feature type="compositionally biased region" description="Polar residues" evidence="1">
    <location>
        <begin position="128"/>
        <end position="142"/>
    </location>
</feature>
<feature type="compositionally biased region" description="Low complexity" evidence="1">
    <location>
        <begin position="53"/>
        <end position="68"/>
    </location>
</feature>
<feature type="region of interest" description="Disordered" evidence="1">
    <location>
        <begin position="99"/>
        <end position="142"/>
    </location>
</feature>
<dbReference type="OrthoDB" id="416454at2759"/>
<dbReference type="InterPro" id="IPR000477">
    <property type="entry name" value="RT_dom"/>
</dbReference>